<evidence type="ECO:0000256" key="1">
    <source>
        <dbReference type="SAM" id="MobiDB-lite"/>
    </source>
</evidence>
<dbReference type="AlphaFoldDB" id="A0A7U2I5E0"/>
<accession>A0A7U2I5E0</accession>
<sequence>MIFNIPLFKFFTSHAPTSLVLTRHLRKPSPPQNPIDASITTPKVPLDMISPPQSFSDLEPYVDTESEATPGASISGTLVGHASDVGSTPNLRESDISSRTNPLITHSRPPPPRDPPRTDDVPIKYYDNDLDGEEIRLRESRSGPRPTEGIGVNFGKI</sequence>
<name>A0A7U2I5E0_PHANO</name>
<dbReference type="VEuPathDB" id="FungiDB:JI435_440660"/>
<keyword evidence="3" id="KW-1185">Reference proteome</keyword>
<feature type="compositionally biased region" description="Basic and acidic residues" evidence="1">
    <location>
        <begin position="133"/>
        <end position="142"/>
    </location>
</feature>
<feature type="region of interest" description="Disordered" evidence="1">
    <location>
        <begin position="24"/>
        <end position="157"/>
    </location>
</feature>
<evidence type="ECO:0000313" key="2">
    <source>
        <dbReference type="EMBL" id="QRD02299.1"/>
    </source>
</evidence>
<evidence type="ECO:0000313" key="3">
    <source>
        <dbReference type="Proteomes" id="UP000663193"/>
    </source>
</evidence>
<proteinExistence type="predicted"/>
<dbReference type="Proteomes" id="UP000663193">
    <property type="component" value="Chromosome 13"/>
</dbReference>
<dbReference type="EMBL" id="CP069035">
    <property type="protein sequence ID" value="QRD02299.1"/>
    <property type="molecule type" value="Genomic_DNA"/>
</dbReference>
<organism evidence="2 3">
    <name type="scientific">Phaeosphaeria nodorum (strain SN15 / ATCC MYA-4574 / FGSC 10173)</name>
    <name type="common">Glume blotch fungus</name>
    <name type="synonym">Parastagonospora nodorum</name>
    <dbReference type="NCBI Taxonomy" id="321614"/>
    <lineage>
        <taxon>Eukaryota</taxon>
        <taxon>Fungi</taxon>
        <taxon>Dikarya</taxon>
        <taxon>Ascomycota</taxon>
        <taxon>Pezizomycotina</taxon>
        <taxon>Dothideomycetes</taxon>
        <taxon>Pleosporomycetidae</taxon>
        <taxon>Pleosporales</taxon>
        <taxon>Pleosporineae</taxon>
        <taxon>Phaeosphaeriaceae</taxon>
        <taxon>Parastagonospora</taxon>
    </lineage>
</organism>
<protein>
    <submittedName>
        <fullName evidence="2">Uncharacterized protein</fullName>
    </submittedName>
</protein>
<gene>
    <name evidence="2" type="ORF">JI435_440660</name>
</gene>
<reference evidence="3" key="1">
    <citation type="journal article" date="2021" name="BMC Genomics">
        <title>Chromosome-level genome assembly and manually-curated proteome of model necrotroph Parastagonospora nodorum Sn15 reveals a genome-wide trove of candidate effector homologs, and redundancy of virulence-related functions within an accessory chromosome.</title>
        <authorList>
            <person name="Bertazzoni S."/>
            <person name="Jones D.A.B."/>
            <person name="Phan H.T."/>
            <person name="Tan K.-C."/>
            <person name="Hane J.K."/>
        </authorList>
    </citation>
    <scope>NUCLEOTIDE SEQUENCE [LARGE SCALE GENOMIC DNA]</scope>
    <source>
        <strain evidence="3">SN15 / ATCC MYA-4574 / FGSC 10173)</strain>
    </source>
</reference>
<feature type="compositionally biased region" description="Polar residues" evidence="1">
    <location>
        <begin position="85"/>
        <end position="104"/>
    </location>
</feature>